<comment type="similarity">
    <text evidence="2">Belongs to the bacterial solute-binding protein 7 family.</text>
</comment>
<keyword evidence="3" id="KW-0813">Transport</keyword>
<dbReference type="NCBIfam" id="NF037995">
    <property type="entry name" value="TRAP_S1"/>
    <property type="match status" value="1"/>
</dbReference>
<evidence type="ECO:0000256" key="1">
    <source>
        <dbReference type="ARBA" id="ARBA00004196"/>
    </source>
</evidence>
<evidence type="ECO:0000313" key="7">
    <source>
        <dbReference type="Proteomes" id="UP001203136"/>
    </source>
</evidence>
<dbReference type="AlphaFoldDB" id="A0AAW5F8L8"/>
<dbReference type="InterPro" id="IPR004682">
    <property type="entry name" value="TRAP_DctP"/>
</dbReference>
<dbReference type="InterPro" id="IPR018389">
    <property type="entry name" value="DctP_fam"/>
</dbReference>
<dbReference type="Pfam" id="PF03480">
    <property type="entry name" value="DctP"/>
    <property type="match status" value="1"/>
</dbReference>
<dbReference type="PANTHER" id="PTHR33376">
    <property type="match status" value="1"/>
</dbReference>
<accession>A0AAW5F8L8</accession>
<evidence type="ECO:0000256" key="2">
    <source>
        <dbReference type="ARBA" id="ARBA00009023"/>
    </source>
</evidence>
<protein>
    <submittedName>
        <fullName evidence="6">TRAP transporter substrate-binding protein</fullName>
    </submittedName>
</protein>
<keyword evidence="4 5" id="KW-0732">Signal</keyword>
<dbReference type="CDD" id="cd13603">
    <property type="entry name" value="PBP2_TRAP_Siap_TeaA_like"/>
    <property type="match status" value="1"/>
</dbReference>
<reference evidence="6" key="1">
    <citation type="journal article" date="2022" name="Cell Host Microbe">
        <title>Colonization of the live biotherapeutic product VE303 and modulation of the microbiota and metabolites in healthy volunteers.</title>
        <authorList>
            <person name="Dsouza M."/>
            <person name="Menon R."/>
            <person name="Crossette E."/>
            <person name="Bhattarai S.K."/>
            <person name="Schneider J."/>
            <person name="Kim Y.G."/>
            <person name="Reddy S."/>
            <person name="Caballero S."/>
            <person name="Felix C."/>
            <person name="Cornacchione L."/>
            <person name="Hendrickson J."/>
            <person name="Watson A.R."/>
            <person name="Minot S.S."/>
            <person name="Greenfield N."/>
            <person name="Schopf L."/>
            <person name="Szabady R."/>
            <person name="Patarroyo J."/>
            <person name="Smith W."/>
            <person name="Harrison P."/>
            <person name="Kuijper E.J."/>
            <person name="Kelly C.P."/>
            <person name="Olle B."/>
            <person name="Bobilev D."/>
            <person name="Silber J.L."/>
            <person name="Bucci V."/>
            <person name="Roberts B."/>
            <person name="Faith J."/>
            <person name="Norman J.M."/>
        </authorList>
    </citation>
    <scope>NUCLEOTIDE SEQUENCE</scope>
    <source>
        <strain evidence="6">VE303-04</strain>
    </source>
</reference>
<gene>
    <name evidence="6" type="ORF">K5I21_19845</name>
</gene>
<feature type="chain" id="PRO_5043397632" evidence="5">
    <location>
        <begin position="20"/>
        <end position="355"/>
    </location>
</feature>
<dbReference type="Proteomes" id="UP001203136">
    <property type="component" value="Unassembled WGS sequence"/>
</dbReference>
<proteinExistence type="inferred from homology"/>
<comment type="caution">
    <text evidence="6">The sequence shown here is derived from an EMBL/GenBank/DDBJ whole genome shotgun (WGS) entry which is preliminary data.</text>
</comment>
<dbReference type="NCBIfam" id="TIGR00787">
    <property type="entry name" value="dctP"/>
    <property type="match status" value="1"/>
</dbReference>
<dbReference type="PROSITE" id="PS51257">
    <property type="entry name" value="PROKAR_LIPOPROTEIN"/>
    <property type="match status" value="1"/>
</dbReference>
<dbReference type="PANTHER" id="PTHR33376:SF4">
    <property type="entry name" value="SIALIC ACID-BINDING PERIPLASMIC PROTEIN SIAP"/>
    <property type="match status" value="1"/>
</dbReference>
<organism evidence="6 7">
    <name type="scientific">Clostridium symbiosum</name>
    <name type="common">Bacteroides symbiosus</name>
    <dbReference type="NCBI Taxonomy" id="1512"/>
    <lineage>
        <taxon>Bacteria</taxon>
        <taxon>Bacillati</taxon>
        <taxon>Bacillota</taxon>
        <taxon>Clostridia</taxon>
        <taxon>Lachnospirales</taxon>
        <taxon>Lachnospiraceae</taxon>
        <taxon>Otoolea</taxon>
    </lineage>
</organism>
<dbReference type="GO" id="GO:0055085">
    <property type="term" value="P:transmembrane transport"/>
    <property type="evidence" value="ECO:0007669"/>
    <property type="project" value="InterPro"/>
</dbReference>
<evidence type="ECO:0000256" key="3">
    <source>
        <dbReference type="ARBA" id="ARBA00022448"/>
    </source>
</evidence>
<dbReference type="Gene3D" id="3.40.190.170">
    <property type="entry name" value="Bacterial extracellular solute-binding protein, family 7"/>
    <property type="match status" value="1"/>
</dbReference>
<dbReference type="InterPro" id="IPR038404">
    <property type="entry name" value="TRAP_DctP_sf"/>
</dbReference>
<evidence type="ECO:0000313" key="6">
    <source>
        <dbReference type="EMBL" id="MCK0088082.1"/>
    </source>
</evidence>
<dbReference type="RefSeq" id="WP_243245933.1">
    <property type="nucleotide sequence ID" value="NZ_JADNAS010000041.1"/>
</dbReference>
<sequence length="355" mass="38917">MRRGLALTLTVAMLGSLLAGCGSSGGGSAPKADATAAVAPAGGGTEEVTTPDKVLKFTDQNAEDSPAGMWEQKFADLVKEYTKGHIEVELYFNNTLCGYDIQPLQAGICDFIQYVPSSAGDLDSRLGAFDAPYIYRDADHRLAVFDPFNSEPLKVINEALKDDGVMLLSSFNSGYRQITCNFPIRNLSDMKGAKIRVVPSDLYQQLFTAFGAAATPMAFSEVPTALITNVIDGQENPYSVIVSSALYEVQKYCMETNHLPTNHGLWMNRNTYESLTPEQKEAVLKAAYDASAYMDKYILDKVEEYKKICEDNGMEIIDAENGLDIDGFKAAAENVYDYFAEDWGDMPDLIRAVQP</sequence>
<comment type="subcellular location">
    <subcellularLocation>
        <location evidence="1">Cell envelope</location>
    </subcellularLocation>
</comment>
<dbReference type="GO" id="GO:0030288">
    <property type="term" value="C:outer membrane-bounded periplasmic space"/>
    <property type="evidence" value="ECO:0007669"/>
    <property type="project" value="InterPro"/>
</dbReference>
<evidence type="ECO:0000256" key="4">
    <source>
        <dbReference type="ARBA" id="ARBA00022729"/>
    </source>
</evidence>
<feature type="signal peptide" evidence="5">
    <location>
        <begin position="1"/>
        <end position="19"/>
    </location>
</feature>
<dbReference type="EMBL" id="JAINVB010000001">
    <property type="protein sequence ID" value="MCK0088082.1"/>
    <property type="molecule type" value="Genomic_DNA"/>
</dbReference>
<name>A0AAW5F8L8_CLOSY</name>
<evidence type="ECO:0000256" key="5">
    <source>
        <dbReference type="SAM" id="SignalP"/>
    </source>
</evidence>